<protein>
    <recommendedName>
        <fullName evidence="9">C2H2-type domain-containing protein</fullName>
    </recommendedName>
</protein>
<dbReference type="GO" id="GO:0000978">
    <property type="term" value="F:RNA polymerase II cis-regulatory region sequence-specific DNA binding"/>
    <property type="evidence" value="ECO:0007669"/>
    <property type="project" value="InterPro"/>
</dbReference>
<name>A0AAE0U8N7_9PEZI</name>
<organism evidence="10 11">
    <name type="scientific">Podospora didyma</name>
    <dbReference type="NCBI Taxonomy" id="330526"/>
    <lineage>
        <taxon>Eukaryota</taxon>
        <taxon>Fungi</taxon>
        <taxon>Dikarya</taxon>
        <taxon>Ascomycota</taxon>
        <taxon>Pezizomycotina</taxon>
        <taxon>Sordariomycetes</taxon>
        <taxon>Sordariomycetidae</taxon>
        <taxon>Sordariales</taxon>
        <taxon>Podosporaceae</taxon>
        <taxon>Podospora</taxon>
    </lineage>
</organism>
<evidence type="ECO:0000313" key="10">
    <source>
        <dbReference type="EMBL" id="KAK3394897.1"/>
    </source>
</evidence>
<dbReference type="Gene3D" id="3.30.160.60">
    <property type="entry name" value="Classic Zinc Finger"/>
    <property type="match status" value="1"/>
</dbReference>
<evidence type="ECO:0000256" key="6">
    <source>
        <dbReference type="ARBA" id="ARBA00023242"/>
    </source>
</evidence>
<dbReference type="InterPro" id="IPR013087">
    <property type="entry name" value="Znf_C2H2_type"/>
</dbReference>
<keyword evidence="5" id="KW-0862">Zinc</keyword>
<evidence type="ECO:0000313" key="11">
    <source>
        <dbReference type="Proteomes" id="UP001285441"/>
    </source>
</evidence>
<feature type="region of interest" description="Disordered" evidence="8">
    <location>
        <begin position="234"/>
        <end position="334"/>
    </location>
</feature>
<feature type="compositionally biased region" description="Basic and acidic residues" evidence="8">
    <location>
        <begin position="11"/>
        <end position="29"/>
    </location>
</feature>
<keyword evidence="3" id="KW-0677">Repeat</keyword>
<dbReference type="SMART" id="SM00355">
    <property type="entry name" value="ZnF_C2H2"/>
    <property type="match status" value="2"/>
</dbReference>
<feature type="compositionally biased region" description="Polar residues" evidence="8">
    <location>
        <begin position="373"/>
        <end position="388"/>
    </location>
</feature>
<keyword evidence="4 7" id="KW-0863">Zinc-finger</keyword>
<feature type="region of interest" description="Disordered" evidence="8">
    <location>
        <begin position="456"/>
        <end position="518"/>
    </location>
</feature>
<dbReference type="GO" id="GO:0005634">
    <property type="term" value="C:nucleus"/>
    <property type="evidence" value="ECO:0007669"/>
    <property type="project" value="UniProtKB-SubCell"/>
</dbReference>
<evidence type="ECO:0000256" key="3">
    <source>
        <dbReference type="ARBA" id="ARBA00022737"/>
    </source>
</evidence>
<dbReference type="GO" id="GO:0008270">
    <property type="term" value="F:zinc ion binding"/>
    <property type="evidence" value="ECO:0007669"/>
    <property type="project" value="UniProtKB-KW"/>
</dbReference>
<evidence type="ECO:0000256" key="1">
    <source>
        <dbReference type="ARBA" id="ARBA00004123"/>
    </source>
</evidence>
<dbReference type="AlphaFoldDB" id="A0AAE0U8N7"/>
<dbReference type="InterPro" id="IPR051059">
    <property type="entry name" value="VerF-like"/>
</dbReference>
<dbReference type="GO" id="GO:0006351">
    <property type="term" value="P:DNA-templated transcription"/>
    <property type="evidence" value="ECO:0007669"/>
    <property type="project" value="InterPro"/>
</dbReference>
<reference evidence="10" key="1">
    <citation type="journal article" date="2023" name="Mol. Phylogenet. Evol.">
        <title>Genome-scale phylogeny and comparative genomics of the fungal order Sordariales.</title>
        <authorList>
            <person name="Hensen N."/>
            <person name="Bonometti L."/>
            <person name="Westerberg I."/>
            <person name="Brannstrom I.O."/>
            <person name="Guillou S."/>
            <person name="Cros-Aarteil S."/>
            <person name="Calhoun S."/>
            <person name="Haridas S."/>
            <person name="Kuo A."/>
            <person name="Mondo S."/>
            <person name="Pangilinan J."/>
            <person name="Riley R."/>
            <person name="LaButti K."/>
            <person name="Andreopoulos B."/>
            <person name="Lipzen A."/>
            <person name="Chen C."/>
            <person name="Yan M."/>
            <person name="Daum C."/>
            <person name="Ng V."/>
            <person name="Clum A."/>
            <person name="Steindorff A."/>
            <person name="Ohm R.A."/>
            <person name="Martin F."/>
            <person name="Silar P."/>
            <person name="Natvig D.O."/>
            <person name="Lalanne C."/>
            <person name="Gautier V."/>
            <person name="Ament-Velasquez S.L."/>
            <person name="Kruys A."/>
            <person name="Hutchinson M.I."/>
            <person name="Powell A.J."/>
            <person name="Barry K."/>
            <person name="Miller A.N."/>
            <person name="Grigoriev I.V."/>
            <person name="Debuchy R."/>
            <person name="Gladieux P."/>
            <person name="Hiltunen Thoren M."/>
            <person name="Johannesson H."/>
        </authorList>
    </citation>
    <scope>NUCLEOTIDE SEQUENCE</scope>
    <source>
        <strain evidence="10">CBS 232.78</strain>
    </source>
</reference>
<feature type="region of interest" description="Disordered" evidence="8">
    <location>
        <begin position="1100"/>
        <end position="1133"/>
    </location>
</feature>
<dbReference type="Proteomes" id="UP001285441">
    <property type="component" value="Unassembled WGS sequence"/>
</dbReference>
<reference evidence="10" key="2">
    <citation type="submission" date="2023-06" db="EMBL/GenBank/DDBJ databases">
        <authorList>
            <consortium name="Lawrence Berkeley National Laboratory"/>
            <person name="Haridas S."/>
            <person name="Hensen N."/>
            <person name="Bonometti L."/>
            <person name="Westerberg I."/>
            <person name="Brannstrom I.O."/>
            <person name="Guillou S."/>
            <person name="Cros-Aarteil S."/>
            <person name="Calhoun S."/>
            <person name="Kuo A."/>
            <person name="Mondo S."/>
            <person name="Pangilinan J."/>
            <person name="Riley R."/>
            <person name="LaButti K."/>
            <person name="Andreopoulos B."/>
            <person name="Lipzen A."/>
            <person name="Chen C."/>
            <person name="Yanf M."/>
            <person name="Daum C."/>
            <person name="Ng V."/>
            <person name="Clum A."/>
            <person name="Steindorff A."/>
            <person name="Ohm R."/>
            <person name="Martin F."/>
            <person name="Silar P."/>
            <person name="Natvig D."/>
            <person name="Lalanne C."/>
            <person name="Gautier V."/>
            <person name="Ament-velasquez S.L."/>
            <person name="Kruys A."/>
            <person name="Hutchinson M.I."/>
            <person name="Powell A.J."/>
            <person name="Barry K."/>
            <person name="Miller A.N."/>
            <person name="Grigoriev I.V."/>
            <person name="Debuchy R."/>
            <person name="Gladieux P."/>
            <person name="Thoren M.H."/>
            <person name="Johannesson H."/>
        </authorList>
    </citation>
    <scope>NUCLEOTIDE SEQUENCE</scope>
    <source>
        <strain evidence="10">CBS 232.78</strain>
    </source>
</reference>
<feature type="compositionally biased region" description="Polar residues" evidence="8">
    <location>
        <begin position="1016"/>
        <end position="1033"/>
    </location>
</feature>
<dbReference type="Pfam" id="PF04082">
    <property type="entry name" value="Fungal_trans"/>
    <property type="match status" value="1"/>
</dbReference>
<evidence type="ECO:0000256" key="8">
    <source>
        <dbReference type="SAM" id="MobiDB-lite"/>
    </source>
</evidence>
<comment type="caution">
    <text evidence="10">The sequence shown here is derived from an EMBL/GenBank/DDBJ whole genome shotgun (WGS) entry which is preliminary data.</text>
</comment>
<feature type="region of interest" description="Disordered" evidence="8">
    <location>
        <begin position="815"/>
        <end position="835"/>
    </location>
</feature>
<evidence type="ECO:0000256" key="5">
    <source>
        <dbReference type="ARBA" id="ARBA00022833"/>
    </source>
</evidence>
<evidence type="ECO:0000259" key="9">
    <source>
        <dbReference type="PROSITE" id="PS50157"/>
    </source>
</evidence>
<dbReference type="InterPro" id="IPR007219">
    <property type="entry name" value="XnlR_reg_dom"/>
</dbReference>
<dbReference type="EMBL" id="JAULSW010000001">
    <property type="protein sequence ID" value="KAK3394897.1"/>
    <property type="molecule type" value="Genomic_DNA"/>
</dbReference>
<feature type="region of interest" description="Disordered" evidence="8">
    <location>
        <begin position="1013"/>
        <end position="1033"/>
    </location>
</feature>
<keyword evidence="6" id="KW-0539">Nucleus</keyword>
<evidence type="ECO:0000256" key="7">
    <source>
        <dbReference type="PROSITE-ProRule" id="PRU00042"/>
    </source>
</evidence>
<dbReference type="PANTHER" id="PTHR40626:SF30">
    <property type="entry name" value="FINGER DOMAIN PROTEIN, PUTATIVE (AFU_ORTHOLOGUE AFUA_4G13600)-RELATED"/>
    <property type="match status" value="1"/>
</dbReference>
<comment type="subcellular location">
    <subcellularLocation>
        <location evidence="1">Nucleus</location>
    </subcellularLocation>
</comment>
<feature type="compositionally biased region" description="Polar residues" evidence="8">
    <location>
        <begin position="54"/>
        <end position="74"/>
    </location>
</feature>
<dbReference type="InterPro" id="IPR036236">
    <property type="entry name" value="Znf_C2H2_sf"/>
</dbReference>
<evidence type="ECO:0000256" key="2">
    <source>
        <dbReference type="ARBA" id="ARBA00022723"/>
    </source>
</evidence>
<feature type="compositionally biased region" description="Low complexity" evidence="8">
    <location>
        <begin position="88"/>
        <end position="110"/>
    </location>
</feature>
<feature type="domain" description="C2H2-type" evidence="9">
    <location>
        <begin position="212"/>
        <end position="241"/>
    </location>
</feature>
<sequence>MASLKFIMDVNDDHQSDVRYTNKKDKDSKGPPANMAQLHEASTNTQPLPHPRHVSTSSGLAIEQDISQASPTAQNKRRGASTRGPKFAATAAPIVSSTSSSSLSTPTTRPSARRRSTTSNDSMDQAGGYGSASPSMGGGSSHHRPSNSPLRPMPPHVAASDVPMRFTPITGRVSRAKKGVPVHVCDKCKPAKTFTRAEHLRRHQLSHQTPQFPCTYPNCERAFHRPDLLARHQQRQYNKYSQRTSSLSHNQGAPSSPVVPGGQGGAPSSANVEPPPTPLGSTNAPTYAAHGSNPPTPHLPGAPGHYGRSGGASQAGFGSYPSPTVPMMNPEQGPSMPDYHMPYAPPRTGPPAICVVTQGLTIPEPPDLYHPNPTASPWSSSGDSTYSTPADDRYPRYWPGGGQTLLSPYPGAAPRGSPGVSMGMPAQALYMPTHFPTSHYPSGAYGSMMAPDIGGLDVEGTGHHHQALSGSSGGTFRLHHQHGNSISPVRSPTPPPNTSSHTSESIVIPSPALPHGIDGLGRRPKDMAAGTHMLGAQVVMGMGVLNGLASGFSADVSPGGDNGNGQRSGILTSLDLPLAGGECGASGIALALPLQRQVVAAIPNYLDAYWQLVHPTFPLVHRPTFEASPEDILRCAMAAVATQYLGNKEDRTRGNLLHEYAWQEAKRVPQWNLQTMQAILLCEYFARFRGRKAVTRPSKSFESLYARVSSLQSLATQSSSASLGGNDALWLVDTTAWSPDSSPATSDCSFFSSVTPTTTAGFSQRHLSTFPSTPWNSFPSSYASSASSPFGNTSSSPASSFAADLPPSFNNTSTISFSSDSRSRTPQQPWSSLFAPERYNPPPASLFSFQTQSQVAEQTYSQCLSNLQVLCNNPAMFDQAVLDSDQHTSVEDRWHNWVDAEARRRLLATCFFADGHAAIYQQQHRAREFDVSGMAQLPHIPLFGRSKALWDASSAHQWADVLASDPEAGTPTFVPPSEDLTPENVMALPPFDRMAVLGLEVLRLPSRQMPPVASLSAGNSPRLASNNAAPNSTDGVTGLSAAKATMYAARAIVGFLERAQSGAGPGGVGYPWTGDISDYWGLYVCALICWAFGHRARSNSTAPIRQRSSSGGSGGGSPVSRGSGSVVPGGGAATTADEEALSWLRMVAGDNVRPEDVVRARGRREAGGVVGLVRRRLESDCIGGRSRLYVDAVGVLRKLEEGANWKWF</sequence>
<feature type="region of interest" description="Disordered" evidence="8">
    <location>
        <begin position="1"/>
        <end position="161"/>
    </location>
</feature>
<evidence type="ECO:0000256" key="4">
    <source>
        <dbReference type="ARBA" id="ARBA00022771"/>
    </source>
</evidence>
<dbReference type="CDD" id="cd12148">
    <property type="entry name" value="fungal_TF_MHR"/>
    <property type="match status" value="1"/>
</dbReference>
<keyword evidence="2" id="KW-0479">Metal-binding</keyword>
<keyword evidence="11" id="KW-1185">Reference proteome</keyword>
<feature type="region of interest" description="Disordered" evidence="8">
    <location>
        <begin position="364"/>
        <end position="392"/>
    </location>
</feature>
<feature type="compositionally biased region" description="Polar residues" evidence="8">
    <location>
        <begin position="235"/>
        <end position="250"/>
    </location>
</feature>
<gene>
    <name evidence="10" type="ORF">B0H63DRAFT_386746</name>
</gene>
<dbReference type="GO" id="GO:0000785">
    <property type="term" value="C:chromatin"/>
    <property type="evidence" value="ECO:0007669"/>
    <property type="project" value="TreeGrafter"/>
</dbReference>
<dbReference type="SUPFAM" id="SSF57667">
    <property type="entry name" value="beta-beta-alpha zinc fingers"/>
    <property type="match status" value="1"/>
</dbReference>
<feature type="compositionally biased region" description="Low complexity" evidence="8">
    <location>
        <begin position="251"/>
        <end position="270"/>
    </location>
</feature>
<dbReference type="GO" id="GO:0000981">
    <property type="term" value="F:DNA-binding transcription factor activity, RNA polymerase II-specific"/>
    <property type="evidence" value="ECO:0007669"/>
    <property type="project" value="InterPro"/>
</dbReference>
<accession>A0AAE0U8N7</accession>
<dbReference type="PANTHER" id="PTHR40626">
    <property type="entry name" value="MIP31509P"/>
    <property type="match status" value="1"/>
</dbReference>
<proteinExistence type="predicted"/>
<dbReference type="PROSITE" id="PS50157">
    <property type="entry name" value="ZINC_FINGER_C2H2_2"/>
    <property type="match status" value="1"/>
</dbReference>